<evidence type="ECO:0000313" key="4">
    <source>
        <dbReference type="Proteomes" id="UP000569018"/>
    </source>
</evidence>
<dbReference type="InterPro" id="IPR013783">
    <property type="entry name" value="Ig-like_fold"/>
</dbReference>
<dbReference type="EMBL" id="BLRZ01000044">
    <property type="protein sequence ID" value="GFP30136.1"/>
    <property type="molecule type" value="Genomic_DNA"/>
</dbReference>
<evidence type="ECO:0000313" key="2">
    <source>
        <dbReference type="EMBL" id="GFP30136.1"/>
    </source>
</evidence>
<organism evidence="2 5">
    <name type="scientific">Candidatus Hakubella thermalkaliphila</name>
    <dbReference type="NCBI Taxonomy" id="2754717"/>
    <lineage>
        <taxon>Bacteria</taxon>
        <taxon>Bacillati</taxon>
        <taxon>Actinomycetota</taxon>
        <taxon>Actinomycetota incertae sedis</taxon>
        <taxon>Candidatus Hakubellales</taxon>
        <taxon>Candidatus Hakubellaceae</taxon>
        <taxon>Candidatus Hakubella</taxon>
    </lineage>
</organism>
<keyword evidence="1" id="KW-0472">Membrane</keyword>
<feature type="transmembrane region" description="Helical" evidence="1">
    <location>
        <begin position="30"/>
        <end position="48"/>
    </location>
</feature>
<proteinExistence type="predicted"/>
<feature type="transmembrane region" description="Helical" evidence="1">
    <location>
        <begin position="54"/>
        <end position="72"/>
    </location>
</feature>
<feature type="transmembrane region" description="Helical" evidence="1">
    <location>
        <begin position="566"/>
        <end position="587"/>
    </location>
</feature>
<dbReference type="RefSeq" id="WP_176235735.1">
    <property type="nucleotide sequence ID" value="NZ_BLRZ01000044.1"/>
</dbReference>
<dbReference type="Proteomes" id="UP000569018">
    <property type="component" value="Unassembled WGS sequence"/>
</dbReference>
<accession>A0A6V8PGT0</accession>
<dbReference type="AlphaFoldDB" id="A0A6V8PGT0"/>
<gene>
    <name evidence="2" type="ORF">HKBW3S34_01056</name>
    <name evidence="3" type="ORF">HKBW3S47_01123</name>
</gene>
<keyword evidence="5" id="KW-1185">Reference proteome</keyword>
<dbReference type="Gene3D" id="2.60.40.10">
    <property type="entry name" value="Immunoglobulins"/>
    <property type="match status" value="1"/>
</dbReference>
<evidence type="ECO:0000313" key="3">
    <source>
        <dbReference type="EMBL" id="GFP39424.1"/>
    </source>
</evidence>
<comment type="caution">
    <text evidence="2">The sequence shown here is derived from an EMBL/GenBank/DDBJ whole genome shotgun (WGS) entry which is preliminary data.</text>
</comment>
<dbReference type="GO" id="GO:0005975">
    <property type="term" value="P:carbohydrate metabolic process"/>
    <property type="evidence" value="ECO:0007669"/>
    <property type="project" value="UniProtKB-ARBA"/>
</dbReference>
<name>A0A6V8PGT0_9ACTN</name>
<feature type="transmembrane region" description="Helical" evidence="1">
    <location>
        <begin position="142"/>
        <end position="163"/>
    </location>
</feature>
<dbReference type="EMBL" id="BLSD01000052">
    <property type="protein sequence ID" value="GFP39424.1"/>
    <property type="molecule type" value="Genomic_DNA"/>
</dbReference>
<dbReference type="Proteomes" id="UP000588083">
    <property type="component" value="Unassembled WGS sequence"/>
</dbReference>
<feature type="transmembrane region" description="Helical" evidence="1">
    <location>
        <begin position="79"/>
        <end position="96"/>
    </location>
</feature>
<reference evidence="4 5" key="1">
    <citation type="journal article" date="2020" name="Front. Microbiol.">
        <title>Single-cell genomics of novel Actinobacteria with the Wood-Ljungdahl pathway discovered in a serpentinizing system.</title>
        <authorList>
            <person name="Merino N."/>
            <person name="Kawai M."/>
            <person name="Boyd E.S."/>
            <person name="Colman D.R."/>
            <person name="McGlynn S.E."/>
            <person name="Nealson K.H."/>
            <person name="Kurokawa K."/>
            <person name="Hongoh Y."/>
        </authorList>
    </citation>
    <scope>NUCLEOTIDE SEQUENCE [LARGE SCALE GENOMIC DNA]</scope>
    <source>
        <strain evidence="2 5">S34</strain>
        <strain evidence="3 4">S47</strain>
    </source>
</reference>
<keyword evidence="1" id="KW-1133">Transmembrane helix</keyword>
<feature type="transmembrane region" description="Helical" evidence="1">
    <location>
        <begin position="102"/>
        <end position="121"/>
    </location>
</feature>
<keyword evidence="1" id="KW-0812">Transmembrane</keyword>
<evidence type="ECO:0000256" key="1">
    <source>
        <dbReference type="SAM" id="Phobius"/>
    </source>
</evidence>
<protein>
    <submittedName>
        <fullName evidence="2">Uncharacterized protein</fullName>
    </submittedName>
</protein>
<evidence type="ECO:0000313" key="5">
    <source>
        <dbReference type="Proteomes" id="UP000588083"/>
    </source>
</evidence>
<sequence>MAKVKTEDGFLEISAQWGQVDLKIELSYTGLYFIAYLVLLSLLFFSLSLPPFQAYWFIPPFLLALLLGVAFYGGLDYRYFIVSSLLFLVSSLYFFMVGAELLAQSLASYALGFSGVGLLFIPLGPLVKKIRDRGYLALLRRAYVYLFLLLVLPLPFFMVNSLYQAEIRKVLGSSEPRLEARGLLSSGLIYPLRSHEKEARRALEKSFGVVLVQEIPSRFLKGKEIIYGAAYNDLNETPKWMEPDREYTVPMEIINTGSATWEVEGDNPIHFSYRWSDPERKEIIIRDGLRTPLPRKVGPREKVTLEARVRSPSTRGTFMLSYQLVKEGEFWFEDTGVTSLRRIVTVSPVKESKEFSADFLGDYNIGFINNQAKQLSIEVQVAHEGSYRLLIGERWQGTLKTLRVKVDQGEWQSVASGRLEEGLADLGKIYLDQGTHRVYLKNSVPSYNFDCAGVWGILLLKESERSAVSSAGSSGTDVGEEGGQQAGSSVSWERINRIKYWVRAKSETPFFLYLNSPYNPNWLLTSKGKVIPLHYQDEKGGNLWFIKEAGEYDLVLEYRGVDILAALRWASLIAVPLFIILIPVDLYRLRKSRKVLSSPSIKTSK</sequence>